<name>A0ABV5KST2_9BACL</name>
<dbReference type="RefSeq" id="WP_377497444.1">
    <property type="nucleotide sequence ID" value="NZ_JBHMDO010000033.1"/>
</dbReference>
<protein>
    <submittedName>
        <fullName evidence="1">Uncharacterized protein</fullName>
    </submittedName>
</protein>
<gene>
    <name evidence="1" type="ORF">ACFFSY_20360</name>
</gene>
<dbReference type="EMBL" id="JBHMDO010000033">
    <property type="protein sequence ID" value="MFB9328289.1"/>
    <property type="molecule type" value="Genomic_DNA"/>
</dbReference>
<dbReference type="Proteomes" id="UP001589747">
    <property type="component" value="Unassembled WGS sequence"/>
</dbReference>
<evidence type="ECO:0000313" key="1">
    <source>
        <dbReference type="EMBL" id="MFB9328289.1"/>
    </source>
</evidence>
<sequence>MDKQFITKLQTLDRQNEGRSKLLIEGVKSTLKHKKEMGPIGRLLSKRKKSVVAKGWD</sequence>
<comment type="caution">
    <text evidence="1">The sequence shown here is derived from an EMBL/GenBank/DDBJ whole genome shotgun (WGS) entry which is preliminary data.</text>
</comment>
<keyword evidence="2" id="KW-1185">Reference proteome</keyword>
<evidence type="ECO:0000313" key="2">
    <source>
        <dbReference type="Proteomes" id="UP001589747"/>
    </source>
</evidence>
<proteinExistence type="predicted"/>
<organism evidence="1 2">
    <name type="scientific">Paenibacillus aurantiacus</name>
    <dbReference type="NCBI Taxonomy" id="1936118"/>
    <lineage>
        <taxon>Bacteria</taxon>
        <taxon>Bacillati</taxon>
        <taxon>Bacillota</taxon>
        <taxon>Bacilli</taxon>
        <taxon>Bacillales</taxon>
        <taxon>Paenibacillaceae</taxon>
        <taxon>Paenibacillus</taxon>
    </lineage>
</organism>
<reference evidence="1 2" key="1">
    <citation type="submission" date="2024-09" db="EMBL/GenBank/DDBJ databases">
        <authorList>
            <person name="Sun Q."/>
            <person name="Mori K."/>
        </authorList>
    </citation>
    <scope>NUCLEOTIDE SEQUENCE [LARGE SCALE GENOMIC DNA]</scope>
    <source>
        <strain evidence="1 2">TISTR 2452</strain>
    </source>
</reference>
<accession>A0ABV5KST2</accession>